<keyword evidence="4 6" id="KW-0472">Membrane</keyword>
<dbReference type="AlphaFoldDB" id="A0A2Z5QVZ7"/>
<evidence type="ECO:0000256" key="3">
    <source>
        <dbReference type="ARBA" id="ARBA00022989"/>
    </source>
</evidence>
<keyword evidence="3 6" id="KW-1133">Transmembrane helix</keyword>
<evidence type="ECO:0000256" key="2">
    <source>
        <dbReference type="ARBA" id="ARBA00022692"/>
    </source>
</evidence>
<evidence type="ECO:0000256" key="5">
    <source>
        <dbReference type="SAM" id="MobiDB-lite"/>
    </source>
</evidence>
<dbReference type="GeneID" id="93862014"/>
<name>A0A2Z5QVZ7_9MICC</name>
<evidence type="ECO:0000256" key="4">
    <source>
        <dbReference type="ARBA" id="ARBA00023136"/>
    </source>
</evidence>
<evidence type="ECO:0000313" key="7">
    <source>
        <dbReference type="EMBL" id="BAV86560.1"/>
    </source>
</evidence>
<evidence type="ECO:0000256" key="6">
    <source>
        <dbReference type="SAM" id="Phobius"/>
    </source>
</evidence>
<evidence type="ECO:0000256" key="1">
    <source>
        <dbReference type="ARBA" id="ARBA00004141"/>
    </source>
</evidence>
<dbReference type="Pfam" id="PF09685">
    <property type="entry name" value="MamF_MmsF"/>
    <property type="match status" value="1"/>
</dbReference>
<dbReference type="KEGG" id="raj:RA11412_0261"/>
<dbReference type="InterPro" id="IPR019109">
    <property type="entry name" value="MamF_MmsF"/>
</dbReference>
<dbReference type="RefSeq" id="WP_128087157.1">
    <property type="nucleotide sequence ID" value="NZ_CP068102.1"/>
</dbReference>
<gene>
    <name evidence="7" type="ORF">RA11412_0261</name>
</gene>
<accession>A0A2Z5QVZ7</accession>
<comment type="subcellular location">
    <subcellularLocation>
        <location evidence="1">Membrane</location>
        <topology evidence="1">Multi-pass membrane protein</topology>
    </subcellularLocation>
</comment>
<feature type="compositionally biased region" description="Low complexity" evidence="5">
    <location>
        <begin position="14"/>
        <end position="65"/>
    </location>
</feature>
<feature type="region of interest" description="Disordered" evidence="5">
    <location>
        <begin position="1"/>
        <end position="68"/>
    </location>
</feature>
<feature type="transmembrane region" description="Helical" evidence="6">
    <location>
        <begin position="83"/>
        <end position="108"/>
    </location>
</feature>
<proteinExistence type="predicted"/>
<sequence length="191" mass="21571">MSQNPYENGPYDKNPGNGQNQQPQGYQPQNQNPYEQQGAQHQYQQNQNQYDQQGAQYQQDPYGQPKPGAVSADDKNMAFLMNLISAGATFLSATTIGFLAPLIFWFIYKDKPGYGFTKEASRRAFNFNFTLWVITMASWILALITFGILIFIPLIVMPLVAIVLIVFHIIAAVSANNGEEYEYPLTFIKIL</sequence>
<feature type="transmembrane region" description="Helical" evidence="6">
    <location>
        <begin position="155"/>
        <end position="175"/>
    </location>
</feature>
<reference evidence="7 8" key="1">
    <citation type="submission" date="2016-10" db="EMBL/GenBank/DDBJ databases">
        <title>Genome sequence of Rothia aeria strain JCM11412.</title>
        <authorList>
            <person name="Nambu T."/>
        </authorList>
    </citation>
    <scope>NUCLEOTIDE SEQUENCE [LARGE SCALE GENOMIC DNA]</scope>
    <source>
        <strain evidence="7 8">JCM 11412</strain>
    </source>
</reference>
<organism evidence="7 8">
    <name type="scientific">Rothia aeria</name>
    <dbReference type="NCBI Taxonomy" id="172042"/>
    <lineage>
        <taxon>Bacteria</taxon>
        <taxon>Bacillati</taxon>
        <taxon>Actinomycetota</taxon>
        <taxon>Actinomycetes</taxon>
        <taxon>Micrococcales</taxon>
        <taxon>Micrococcaceae</taxon>
        <taxon>Rothia</taxon>
    </lineage>
</organism>
<protein>
    <submittedName>
        <fullName evidence="7">Uncharacterized protein</fullName>
    </submittedName>
</protein>
<keyword evidence="8" id="KW-1185">Reference proteome</keyword>
<dbReference type="EMBL" id="AP017895">
    <property type="protein sequence ID" value="BAV86560.1"/>
    <property type="molecule type" value="Genomic_DNA"/>
</dbReference>
<evidence type="ECO:0000313" key="8">
    <source>
        <dbReference type="Proteomes" id="UP000250241"/>
    </source>
</evidence>
<dbReference type="Proteomes" id="UP000250241">
    <property type="component" value="Chromosome"/>
</dbReference>
<keyword evidence="2 6" id="KW-0812">Transmembrane</keyword>
<feature type="transmembrane region" description="Helical" evidence="6">
    <location>
        <begin position="129"/>
        <end position="149"/>
    </location>
</feature>